<feature type="region of interest" description="Disordered" evidence="1">
    <location>
        <begin position="1"/>
        <end position="57"/>
    </location>
</feature>
<protein>
    <submittedName>
        <fullName evidence="2">Uncharacterized protein</fullName>
    </submittedName>
</protein>
<evidence type="ECO:0000313" key="2">
    <source>
        <dbReference type="EMBL" id="CAD8361264.1"/>
    </source>
</evidence>
<dbReference type="AlphaFoldDB" id="A0A7S0FH40"/>
<feature type="compositionally biased region" description="Polar residues" evidence="1">
    <location>
        <begin position="1"/>
        <end position="31"/>
    </location>
</feature>
<proteinExistence type="predicted"/>
<feature type="region of interest" description="Disordered" evidence="1">
    <location>
        <begin position="102"/>
        <end position="122"/>
    </location>
</feature>
<gene>
    <name evidence="2" type="ORF">MPOL1434_LOCUS1345</name>
</gene>
<accession>A0A7S0FH40</accession>
<dbReference type="EMBL" id="HBEJ01002271">
    <property type="protein sequence ID" value="CAD8361264.1"/>
    <property type="molecule type" value="Transcribed_RNA"/>
</dbReference>
<name>A0A7S0FH40_9STRA</name>
<reference evidence="2" key="1">
    <citation type="submission" date="2021-01" db="EMBL/GenBank/DDBJ databases">
        <authorList>
            <person name="Corre E."/>
            <person name="Pelletier E."/>
            <person name="Niang G."/>
            <person name="Scheremetjew M."/>
            <person name="Finn R."/>
            <person name="Kale V."/>
            <person name="Holt S."/>
            <person name="Cochrane G."/>
            <person name="Meng A."/>
            <person name="Brown T."/>
            <person name="Cohen L."/>
        </authorList>
    </citation>
    <scope>NUCLEOTIDE SEQUENCE</scope>
    <source>
        <strain evidence="2">CCMP3303</strain>
    </source>
</reference>
<sequence>MSSSCDTKVDSSGDSSASRGQQQSGMRSVSIQLPAGHVRHTVGRETGTSKNVAGHSKIPDLLDSMSADSEDYCPSLTSVSMASQTTYNTAFSARSGVTMSSLRSDQSGSLMDGTFDDLSDSDESDAEVKCRRRAPSWQKNSLLAAVAASPAVGLHAADGEKGRMLVRSDTMDVVEKSHGTQALTAGCGVPDEKDFANQYLSTLFCGLGEVMGCGGR</sequence>
<evidence type="ECO:0000256" key="1">
    <source>
        <dbReference type="SAM" id="MobiDB-lite"/>
    </source>
</evidence>
<organism evidence="2">
    <name type="scientific">Minutocellus polymorphus</name>
    <dbReference type="NCBI Taxonomy" id="265543"/>
    <lineage>
        <taxon>Eukaryota</taxon>
        <taxon>Sar</taxon>
        <taxon>Stramenopiles</taxon>
        <taxon>Ochrophyta</taxon>
        <taxon>Bacillariophyta</taxon>
        <taxon>Mediophyceae</taxon>
        <taxon>Cymatosirophycidae</taxon>
        <taxon>Cymatosirales</taxon>
        <taxon>Cymatosiraceae</taxon>
        <taxon>Minutocellus</taxon>
    </lineage>
</organism>